<keyword evidence="3" id="KW-1185">Reference proteome</keyword>
<organism evidence="2 3">
    <name type="scientific">Prosthecobacter fusiformis</name>
    <dbReference type="NCBI Taxonomy" id="48464"/>
    <lineage>
        <taxon>Bacteria</taxon>
        <taxon>Pseudomonadati</taxon>
        <taxon>Verrucomicrobiota</taxon>
        <taxon>Verrucomicrobiia</taxon>
        <taxon>Verrucomicrobiales</taxon>
        <taxon>Verrucomicrobiaceae</taxon>
        <taxon>Prosthecobacter</taxon>
    </lineage>
</organism>
<gene>
    <name evidence="2" type="ORF">EI77_03891</name>
</gene>
<dbReference type="EMBL" id="SOCA01000009">
    <property type="protein sequence ID" value="TDU66152.1"/>
    <property type="molecule type" value="Genomic_DNA"/>
</dbReference>
<reference evidence="2 3" key="1">
    <citation type="submission" date="2019-03" db="EMBL/GenBank/DDBJ databases">
        <title>Genomic Encyclopedia of Archaeal and Bacterial Type Strains, Phase II (KMG-II): from individual species to whole genera.</title>
        <authorList>
            <person name="Goeker M."/>
        </authorList>
    </citation>
    <scope>NUCLEOTIDE SEQUENCE [LARGE SCALE GENOMIC DNA]</scope>
    <source>
        <strain evidence="2 3">ATCC 25309</strain>
    </source>
</reference>
<comment type="caution">
    <text evidence="2">The sequence shown here is derived from an EMBL/GenBank/DDBJ whole genome shotgun (WGS) entry which is preliminary data.</text>
</comment>
<dbReference type="Proteomes" id="UP000295662">
    <property type="component" value="Unassembled WGS sequence"/>
</dbReference>
<keyword evidence="1" id="KW-1133">Transmembrane helix</keyword>
<feature type="transmembrane region" description="Helical" evidence="1">
    <location>
        <begin position="6"/>
        <end position="24"/>
    </location>
</feature>
<dbReference type="AlphaFoldDB" id="A0A4R7RLJ5"/>
<keyword evidence="1" id="KW-0472">Membrane</keyword>
<evidence type="ECO:0000313" key="2">
    <source>
        <dbReference type="EMBL" id="TDU66152.1"/>
    </source>
</evidence>
<keyword evidence="1" id="KW-0812">Transmembrane</keyword>
<evidence type="ECO:0000313" key="3">
    <source>
        <dbReference type="Proteomes" id="UP000295662"/>
    </source>
</evidence>
<name>A0A4R7RLJ5_9BACT</name>
<protein>
    <submittedName>
        <fullName evidence="2">Uncharacterized protein</fullName>
    </submittedName>
</protein>
<accession>A0A4R7RLJ5</accession>
<sequence>MHSLNQALAVIWPILAYVFIWWILRLVNTLRVRMDSIETKLDQLLVIQQAKSTAVKPASAEQP</sequence>
<proteinExistence type="predicted"/>
<evidence type="ECO:0000256" key="1">
    <source>
        <dbReference type="SAM" id="Phobius"/>
    </source>
</evidence>